<name>A0A091EY73_CORBR</name>
<dbReference type="EMBL" id="KK719137">
    <property type="protein sequence ID" value="KFO61527.1"/>
    <property type="molecule type" value="Genomic_DNA"/>
</dbReference>
<keyword evidence="2" id="KW-1185">Reference proteome</keyword>
<gene>
    <name evidence="1" type="ORF">N302_00982</name>
</gene>
<evidence type="ECO:0000313" key="1">
    <source>
        <dbReference type="EMBL" id="KFO61527.1"/>
    </source>
</evidence>
<accession>A0A091EY73</accession>
<evidence type="ECO:0000313" key="2">
    <source>
        <dbReference type="Proteomes" id="UP000052976"/>
    </source>
</evidence>
<feature type="non-terminal residue" evidence="1">
    <location>
        <position position="1"/>
    </location>
</feature>
<dbReference type="Proteomes" id="UP000052976">
    <property type="component" value="Unassembled WGS sequence"/>
</dbReference>
<feature type="non-terminal residue" evidence="1">
    <location>
        <position position="112"/>
    </location>
</feature>
<sequence length="112" mass="12591">QQQTAIPPATASQAAPRMLHPPRLFLGYHSHVPLTWGKVIVEPLLPLLLIKTLEEILSWSKYSLLLALAHWFLKAHRSSHIYAVNTDLGSHFCGQINKYHCIPFSSVNATLK</sequence>
<reference evidence="1 2" key="1">
    <citation type="submission" date="2014-04" db="EMBL/GenBank/DDBJ databases">
        <title>Genome evolution of avian class.</title>
        <authorList>
            <person name="Zhang G."/>
            <person name="Li C."/>
        </authorList>
    </citation>
    <scope>NUCLEOTIDE SEQUENCE [LARGE SCALE GENOMIC DNA]</scope>
    <source>
        <strain evidence="1">BGI_N302</strain>
    </source>
</reference>
<dbReference type="AlphaFoldDB" id="A0A091EY73"/>
<organism evidence="1 2">
    <name type="scientific">Corvus brachyrhynchos</name>
    <name type="common">American crow</name>
    <dbReference type="NCBI Taxonomy" id="85066"/>
    <lineage>
        <taxon>Eukaryota</taxon>
        <taxon>Metazoa</taxon>
        <taxon>Chordata</taxon>
        <taxon>Craniata</taxon>
        <taxon>Vertebrata</taxon>
        <taxon>Euteleostomi</taxon>
        <taxon>Archelosauria</taxon>
        <taxon>Archosauria</taxon>
        <taxon>Dinosauria</taxon>
        <taxon>Saurischia</taxon>
        <taxon>Theropoda</taxon>
        <taxon>Coelurosauria</taxon>
        <taxon>Aves</taxon>
        <taxon>Neognathae</taxon>
        <taxon>Neoaves</taxon>
        <taxon>Telluraves</taxon>
        <taxon>Australaves</taxon>
        <taxon>Passeriformes</taxon>
        <taxon>Corvoidea</taxon>
        <taxon>Corvidae</taxon>
        <taxon>Corvus</taxon>
    </lineage>
</organism>
<protein>
    <submittedName>
        <fullName evidence="1">Uncharacterized protein</fullName>
    </submittedName>
</protein>
<proteinExistence type="predicted"/>